<reference evidence="5" key="1">
    <citation type="journal article" date="2020" name="mSystems">
        <title>Genome- and Community-Level Interaction Insights into Carbon Utilization and Element Cycling Functions of Hydrothermarchaeota in Hydrothermal Sediment.</title>
        <authorList>
            <person name="Zhou Z."/>
            <person name="Liu Y."/>
            <person name="Xu W."/>
            <person name="Pan J."/>
            <person name="Luo Z.H."/>
            <person name="Li M."/>
        </authorList>
    </citation>
    <scope>NUCLEOTIDE SEQUENCE [LARGE SCALE GENOMIC DNA]</scope>
    <source>
        <strain evidence="5">SpSt-573</strain>
    </source>
</reference>
<dbReference type="GO" id="GO:0098796">
    <property type="term" value="C:membrane protein complex"/>
    <property type="evidence" value="ECO:0007669"/>
    <property type="project" value="UniProtKB-ARBA"/>
</dbReference>
<dbReference type="InterPro" id="IPR017911">
    <property type="entry name" value="MacB-like_ATP-bd"/>
</dbReference>
<dbReference type="SUPFAM" id="SSF52540">
    <property type="entry name" value="P-loop containing nucleoside triphosphate hydrolases"/>
    <property type="match status" value="1"/>
</dbReference>
<evidence type="ECO:0000313" key="5">
    <source>
        <dbReference type="EMBL" id="HGS21494.1"/>
    </source>
</evidence>
<name>A0A7C4KH21_9CHLR</name>
<sequence length="233" mass="26475">MITDVEAPATTWVIEAEDLWRIYRSGTREVYALRGVNLQIPSGRFIALKGRSGSGKTTLLNCLGGLDRPDRGVVRIFGRDLSQMNEKELTQWRRKEVGFIFQSFGLLPTLSAYENIELMLRIAQASRKEKKQRTIELLEMVGLAKWMHHRPFELSGGQQQRVAIARALANRPRLILADEPTGELDSTTAREILSLFRQIVEEEKITVLMSSHDPLVDGYVDEILPMKDGQIVR</sequence>
<evidence type="ECO:0000259" key="4">
    <source>
        <dbReference type="PROSITE" id="PS50893"/>
    </source>
</evidence>
<dbReference type="InterPro" id="IPR017871">
    <property type="entry name" value="ABC_transporter-like_CS"/>
</dbReference>
<dbReference type="PROSITE" id="PS00211">
    <property type="entry name" value="ABC_TRANSPORTER_1"/>
    <property type="match status" value="1"/>
</dbReference>
<dbReference type="GO" id="GO:0005524">
    <property type="term" value="F:ATP binding"/>
    <property type="evidence" value="ECO:0007669"/>
    <property type="project" value="UniProtKB-KW"/>
</dbReference>
<feature type="domain" description="ABC transporter" evidence="4">
    <location>
        <begin position="14"/>
        <end position="232"/>
    </location>
</feature>
<keyword evidence="1" id="KW-0813">Transport</keyword>
<dbReference type="Pfam" id="PF00005">
    <property type="entry name" value="ABC_tran"/>
    <property type="match status" value="1"/>
</dbReference>
<dbReference type="GO" id="GO:0005886">
    <property type="term" value="C:plasma membrane"/>
    <property type="evidence" value="ECO:0007669"/>
    <property type="project" value="TreeGrafter"/>
</dbReference>
<keyword evidence="3 5" id="KW-0067">ATP-binding</keyword>
<dbReference type="SMART" id="SM00382">
    <property type="entry name" value="AAA"/>
    <property type="match status" value="1"/>
</dbReference>
<gene>
    <name evidence="5" type="ORF">ENT37_06470</name>
</gene>
<organism evidence="5">
    <name type="scientific">Anaerolinea thermolimosa</name>
    <dbReference type="NCBI Taxonomy" id="229919"/>
    <lineage>
        <taxon>Bacteria</taxon>
        <taxon>Bacillati</taxon>
        <taxon>Chloroflexota</taxon>
        <taxon>Anaerolineae</taxon>
        <taxon>Anaerolineales</taxon>
        <taxon>Anaerolineaceae</taxon>
        <taxon>Anaerolinea</taxon>
    </lineage>
</organism>
<dbReference type="FunFam" id="3.40.50.300:FF:000032">
    <property type="entry name" value="Export ABC transporter ATP-binding protein"/>
    <property type="match status" value="1"/>
</dbReference>
<evidence type="ECO:0000256" key="3">
    <source>
        <dbReference type="ARBA" id="ARBA00022840"/>
    </source>
</evidence>
<dbReference type="AlphaFoldDB" id="A0A7C4KH21"/>
<proteinExistence type="predicted"/>
<comment type="caution">
    <text evidence="5">The sequence shown here is derived from an EMBL/GenBank/DDBJ whole genome shotgun (WGS) entry which is preliminary data.</text>
</comment>
<accession>A0A7C4KH21</accession>
<dbReference type="Gene3D" id="3.40.50.300">
    <property type="entry name" value="P-loop containing nucleotide triphosphate hydrolases"/>
    <property type="match status" value="1"/>
</dbReference>
<dbReference type="GO" id="GO:0016887">
    <property type="term" value="F:ATP hydrolysis activity"/>
    <property type="evidence" value="ECO:0007669"/>
    <property type="project" value="InterPro"/>
</dbReference>
<dbReference type="GO" id="GO:0022857">
    <property type="term" value="F:transmembrane transporter activity"/>
    <property type="evidence" value="ECO:0007669"/>
    <property type="project" value="TreeGrafter"/>
</dbReference>
<evidence type="ECO:0000256" key="2">
    <source>
        <dbReference type="ARBA" id="ARBA00022741"/>
    </source>
</evidence>
<dbReference type="EMBL" id="DSYK01000323">
    <property type="protein sequence ID" value="HGS21494.1"/>
    <property type="molecule type" value="Genomic_DNA"/>
</dbReference>
<dbReference type="PANTHER" id="PTHR24220">
    <property type="entry name" value="IMPORT ATP-BINDING PROTEIN"/>
    <property type="match status" value="1"/>
</dbReference>
<dbReference type="PROSITE" id="PS50893">
    <property type="entry name" value="ABC_TRANSPORTER_2"/>
    <property type="match status" value="1"/>
</dbReference>
<keyword evidence="2" id="KW-0547">Nucleotide-binding</keyword>
<dbReference type="InterPro" id="IPR015854">
    <property type="entry name" value="ABC_transpr_LolD-like"/>
</dbReference>
<dbReference type="CDD" id="cd03255">
    <property type="entry name" value="ABC_MJ0796_LolCDE_FtsE"/>
    <property type="match status" value="1"/>
</dbReference>
<dbReference type="InterPro" id="IPR027417">
    <property type="entry name" value="P-loop_NTPase"/>
</dbReference>
<dbReference type="InterPro" id="IPR003439">
    <property type="entry name" value="ABC_transporter-like_ATP-bd"/>
</dbReference>
<evidence type="ECO:0000256" key="1">
    <source>
        <dbReference type="ARBA" id="ARBA00022448"/>
    </source>
</evidence>
<protein>
    <submittedName>
        <fullName evidence="5">ABC transporter ATP-binding protein</fullName>
    </submittedName>
</protein>
<dbReference type="InterPro" id="IPR003593">
    <property type="entry name" value="AAA+_ATPase"/>
</dbReference>